<organism evidence="6 7">
    <name type="scientific">Polarella glacialis</name>
    <name type="common">Dinoflagellate</name>
    <dbReference type="NCBI Taxonomy" id="89957"/>
    <lineage>
        <taxon>Eukaryota</taxon>
        <taxon>Sar</taxon>
        <taxon>Alveolata</taxon>
        <taxon>Dinophyceae</taxon>
        <taxon>Suessiales</taxon>
        <taxon>Suessiaceae</taxon>
        <taxon>Polarella</taxon>
    </lineage>
</organism>
<evidence type="ECO:0000313" key="7">
    <source>
        <dbReference type="Proteomes" id="UP000654075"/>
    </source>
</evidence>
<keyword evidence="3" id="KW-0804">Transcription</keyword>
<dbReference type="GO" id="GO:0005730">
    <property type="term" value="C:nucleolus"/>
    <property type="evidence" value="ECO:0007669"/>
    <property type="project" value="TreeGrafter"/>
</dbReference>
<comment type="function">
    <text evidence="3">Oxygenase that can act as both a histone lysine demethylase and a ribosomal histidine hydroxylase.</text>
</comment>
<dbReference type="Proteomes" id="UP000654075">
    <property type="component" value="Unassembled WGS sequence"/>
</dbReference>
<dbReference type="EC" id="1.14.11.-" evidence="3"/>
<keyword evidence="1 3" id="KW-0479">Metal-binding</keyword>
<gene>
    <name evidence="6" type="ORF">PGLA1383_LOCUS547</name>
</gene>
<feature type="domain" description="JmjC" evidence="5">
    <location>
        <begin position="386"/>
        <end position="471"/>
    </location>
</feature>
<dbReference type="Pfam" id="PF03848">
    <property type="entry name" value="TehB"/>
    <property type="match status" value="1"/>
</dbReference>
<name>A0A813D489_POLGL</name>
<evidence type="ECO:0000256" key="2">
    <source>
        <dbReference type="ARBA" id="ARBA00023004"/>
    </source>
</evidence>
<proteinExistence type="inferred from homology"/>
<comment type="caution">
    <text evidence="6">The sequence shown here is derived from an EMBL/GenBank/DDBJ whole genome shotgun (WGS) entry which is preliminary data.</text>
</comment>
<evidence type="ECO:0000259" key="4">
    <source>
        <dbReference type="Pfam" id="PF03848"/>
    </source>
</evidence>
<dbReference type="Gene3D" id="2.60.120.650">
    <property type="entry name" value="Cupin"/>
    <property type="match status" value="1"/>
</dbReference>
<dbReference type="GO" id="GO:0032453">
    <property type="term" value="F:histone H3K4 demethylase activity"/>
    <property type="evidence" value="ECO:0007669"/>
    <property type="project" value="TreeGrafter"/>
</dbReference>
<protein>
    <recommendedName>
        <fullName evidence="3">Bifunctional lysine-specific demethylase and histidyl-hydroxylase</fullName>
        <ecNumber evidence="3">1.14.11.-</ecNumber>
    </recommendedName>
</protein>
<keyword evidence="7" id="KW-1185">Reference proteome</keyword>
<dbReference type="Pfam" id="PF08007">
    <property type="entry name" value="JmjC_2"/>
    <property type="match status" value="1"/>
</dbReference>
<evidence type="ECO:0000256" key="1">
    <source>
        <dbReference type="ARBA" id="ARBA00022723"/>
    </source>
</evidence>
<dbReference type="PANTHER" id="PTHR13096">
    <property type="entry name" value="MINA53 MYC INDUCED NUCLEAR ANTIGEN"/>
    <property type="match status" value="1"/>
</dbReference>
<dbReference type="EMBL" id="CAJNNV010000123">
    <property type="protein sequence ID" value="CAE8581518.1"/>
    <property type="molecule type" value="Genomic_DNA"/>
</dbReference>
<dbReference type="Gene3D" id="3.40.50.150">
    <property type="entry name" value="Vaccinia Virus protein VP39"/>
    <property type="match status" value="1"/>
</dbReference>
<dbReference type="CDD" id="cd02440">
    <property type="entry name" value="AdoMet_MTases"/>
    <property type="match status" value="1"/>
</dbReference>
<dbReference type="InterPro" id="IPR039994">
    <property type="entry name" value="NO66-like"/>
</dbReference>
<dbReference type="SUPFAM" id="SSF51197">
    <property type="entry name" value="Clavaminate synthase-like"/>
    <property type="match status" value="1"/>
</dbReference>
<evidence type="ECO:0000256" key="3">
    <source>
        <dbReference type="RuleBase" id="RU366061"/>
    </source>
</evidence>
<feature type="domain" description="Tellurite resistance methyltransferase TehB-like" evidence="4">
    <location>
        <begin position="23"/>
        <end position="63"/>
    </location>
</feature>
<keyword evidence="3" id="KW-0223">Dioxygenase</keyword>
<comment type="subcellular location">
    <subcellularLocation>
        <location evidence="3">Nucleus</location>
    </subcellularLocation>
</comment>
<sequence length="809" mass="87018">MRPHRPPGSPWVESNLYRLRPAPAKCLDLACGRGRHSLLLLDLGYEVTALDSDAGALAVLEERAADAIAAGRLRILKHDLEEPVSSGFPKGAAGPWPASIAGQRFAAVLMVNYLHRPLLPHMLELLEPGGLLICETWAKGNEAFAAPKDSRALTERSLWPNELLELVLPRCEVLGFAHGTLESYEGRDCAKQMICARLLPSADTSSVVKENATEQKLALRELLTAGSASAMGASLNLFGWEHFGKRWLRCEGAVASLDLDFGTQQVLSMLRCYEPGPARQAYMARMRQLAAGEACEVADEACSLRLWGATLVRRLPCEGSGELRTETLASDAEVKAFFDKADLSSAEDFQHRGQGWTVVVNQLHGASTKLRDLQHGLFCRTGLSGGLNAYLTPSGAIGKPPHIDDHDVVVLQLEGRKVWSLLAADTKETIEEVDLRRGDVLYLPQGVPHHARAHPDSGSPSLHLAVGLHRSPMSVSSLLGALMTLHTLGIPEPGPALPTAFVEEMDSRSAAFAAHGGPEHWLNQLLPAKLHVPLVWALDLDDLLDPDGKALLPLLAEELARNLLRLAALIRQGPAAIRGDSPGAARQRALQQASVLGCERDLEAAAAMSQAQLEDLALQAAWACREHVHDRHFAYFGPRGSLQTTAAALGSVYWQRPAGKVAALQRPQGVLRVNGHRLSELSSKEENAAACFCLGVRHGAAGRPFALSEVQAFALCSEAAAERALRSLLRVGALEPRGRLDVCRSLESSSGIPLVISAPQALQLQACSSAHSIVVSSQALPAVGPFTQVSFDGSLYFIAPFQDVDVDDM</sequence>
<evidence type="ECO:0000313" key="6">
    <source>
        <dbReference type="EMBL" id="CAE8581518.1"/>
    </source>
</evidence>
<dbReference type="SUPFAM" id="SSF53335">
    <property type="entry name" value="S-adenosyl-L-methionine-dependent methyltransferases"/>
    <property type="match status" value="1"/>
</dbReference>
<reference evidence="6" key="1">
    <citation type="submission" date="2021-02" db="EMBL/GenBank/DDBJ databases">
        <authorList>
            <person name="Dougan E. K."/>
            <person name="Rhodes N."/>
            <person name="Thang M."/>
            <person name="Chan C."/>
        </authorList>
    </citation>
    <scope>NUCLEOTIDE SEQUENCE</scope>
</reference>
<dbReference type="PANTHER" id="PTHR13096:SF9">
    <property type="entry name" value="BIFUNCTIONAL LYSINE-SPECIFIC DEMETHYLASE AND HISTIDYL-HYDROXYLASE"/>
    <property type="match status" value="1"/>
</dbReference>
<evidence type="ECO:0000259" key="5">
    <source>
        <dbReference type="Pfam" id="PF08007"/>
    </source>
</evidence>
<accession>A0A813D489</accession>
<comment type="similarity">
    <text evidence="3">Belongs to the ROX family.</text>
</comment>
<keyword evidence="2 3" id="KW-0408">Iron</keyword>
<dbReference type="OrthoDB" id="425950at2759"/>
<keyword evidence="3" id="KW-0805">Transcription regulation</keyword>
<dbReference type="InterPro" id="IPR003347">
    <property type="entry name" value="JmjC_dom"/>
</dbReference>
<dbReference type="CDD" id="cd02208">
    <property type="entry name" value="cupin_RmlC-like"/>
    <property type="match status" value="1"/>
</dbReference>
<dbReference type="GO" id="GO:0051864">
    <property type="term" value="F:histone H3K36 demethylase activity"/>
    <property type="evidence" value="ECO:0007669"/>
    <property type="project" value="TreeGrafter"/>
</dbReference>
<keyword evidence="3" id="KW-0539">Nucleus</keyword>
<dbReference type="InterPro" id="IPR029063">
    <property type="entry name" value="SAM-dependent_MTases_sf"/>
</dbReference>
<comment type="cofactor">
    <cofactor evidence="3">
        <name>Fe(2+)</name>
        <dbReference type="ChEBI" id="CHEBI:29033"/>
    </cofactor>
    <text evidence="3">Binds 1 Fe(2+) ion per subunit.</text>
</comment>
<keyword evidence="3" id="KW-0560">Oxidoreductase</keyword>
<dbReference type="GO" id="GO:0005506">
    <property type="term" value="F:iron ion binding"/>
    <property type="evidence" value="ECO:0007669"/>
    <property type="project" value="UniProtKB-UniRule"/>
</dbReference>
<dbReference type="AlphaFoldDB" id="A0A813D489"/>
<dbReference type="InterPro" id="IPR015985">
    <property type="entry name" value="TehB-like_dom"/>
</dbReference>